<evidence type="ECO:0000313" key="1">
    <source>
        <dbReference type="EMBL" id="MBA0728488.1"/>
    </source>
</evidence>
<comment type="caution">
    <text evidence="1">The sequence shown here is derived from an EMBL/GenBank/DDBJ whole genome shotgun (WGS) entry which is preliminary data.</text>
</comment>
<gene>
    <name evidence="1" type="ORF">Golax_001384</name>
</gene>
<evidence type="ECO:0000313" key="2">
    <source>
        <dbReference type="Proteomes" id="UP000593574"/>
    </source>
</evidence>
<dbReference type="Proteomes" id="UP000593574">
    <property type="component" value="Unassembled WGS sequence"/>
</dbReference>
<keyword evidence="2" id="KW-1185">Reference proteome</keyword>
<accession>A0A7J9AWN9</accession>
<sequence>MCIDGSIKLDSSFATVVGVMRDWNGK</sequence>
<proteinExistence type="predicted"/>
<dbReference type="AlphaFoldDB" id="A0A7J9AWN9"/>
<organism evidence="1 2">
    <name type="scientific">Gossypium laxum</name>
    <dbReference type="NCBI Taxonomy" id="34288"/>
    <lineage>
        <taxon>Eukaryota</taxon>
        <taxon>Viridiplantae</taxon>
        <taxon>Streptophyta</taxon>
        <taxon>Embryophyta</taxon>
        <taxon>Tracheophyta</taxon>
        <taxon>Spermatophyta</taxon>
        <taxon>Magnoliopsida</taxon>
        <taxon>eudicotyledons</taxon>
        <taxon>Gunneridae</taxon>
        <taxon>Pentapetalae</taxon>
        <taxon>rosids</taxon>
        <taxon>malvids</taxon>
        <taxon>Malvales</taxon>
        <taxon>Malvaceae</taxon>
        <taxon>Malvoideae</taxon>
        <taxon>Gossypium</taxon>
    </lineage>
</organism>
<protein>
    <submittedName>
        <fullName evidence="1">Uncharacterized protein</fullName>
    </submittedName>
</protein>
<name>A0A7J9AWN9_9ROSI</name>
<reference evidence="1 2" key="1">
    <citation type="journal article" date="2019" name="Genome Biol. Evol.">
        <title>Insights into the evolution of the New World diploid cottons (Gossypium, subgenus Houzingenia) based on genome sequencing.</title>
        <authorList>
            <person name="Grover C.E."/>
            <person name="Arick M.A. 2nd"/>
            <person name="Thrash A."/>
            <person name="Conover J.L."/>
            <person name="Sanders W.S."/>
            <person name="Peterson D.G."/>
            <person name="Frelichowski J.E."/>
            <person name="Scheffler J.A."/>
            <person name="Scheffler B.E."/>
            <person name="Wendel J.F."/>
        </authorList>
    </citation>
    <scope>NUCLEOTIDE SEQUENCE [LARGE SCALE GENOMIC DNA]</scope>
    <source>
        <strain evidence="1">4</strain>
        <tissue evidence="1">Leaf</tissue>
    </source>
</reference>
<dbReference type="EMBL" id="JABEZV010000013">
    <property type="protein sequence ID" value="MBA0728488.1"/>
    <property type="molecule type" value="Genomic_DNA"/>
</dbReference>